<sequence>MKKYLWYVPIALVYYLVLFAMIFSVKIDDLFTKKGPVKFGSIFFDGCLILFVVCYIIGIIKLFADKRFDANAASKVAVFVKVPQLLPAFLLTIYSLIILVVPIGIVMSIAVWFFMAIVSFLSSVIVMLACIKAGIEKRIGIVLTIILGIVCYFPVIQYIVPFILLTSTKRTTDYYMNNSQNQYNQYNLNNQYNPNNQYAPNDQYALNNQYNLSNQYNSNDQYKY</sequence>
<feature type="transmembrane region" description="Helical" evidence="1">
    <location>
        <begin position="111"/>
        <end position="131"/>
    </location>
</feature>
<organism evidence="2 3">
    <name type="scientific">Lachnobacterium bovis DSM 14045</name>
    <dbReference type="NCBI Taxonomy" id="1122142"/>
    <lineage>
        <taxon>Bacteria</taxon>
        <taxon>Bacillati</taxon>
        <taxon>Bacillota</taxon>
        <taxon>Clostridia</taxon>
        <taxon>Lachnospirales</taxon>
        <taxon>Lachnospiraceae</taxon>
        <taxon>Lachnobacterium</taxon>
    </lineage>
</organism>
<dbReference type="RefSeq" id="WP_143470245.1">
    <property type="nucleotide sequence ID" value="NZ_FNPG01000023.1"/>
</dbReference>
<reference evidence="2 3" key="1">
    <citation type="submission" date="2016-10" db="EMBL/GenBank/DDBJ databases">
        <authorList>
            <person name="de Groot N.N."/>
        </authorList>
    </citation>
    <scope>NUCLEOTIDE SEQUENCE [LARGE SCALE GENOMIC DNA]</scope>
    <source>
        <strain evidence="2 3">DSM 14045</strain>
    </source>
</reference>
<protein>
    <submittedName>
        <fullName evidence="2">Uncharacterized protein</fullName>
    </submittedName>
</protein>
<evidence type="ECO:0000313" key="3">
    <source>
        <dbReference type="Proteomes" id="UP000183918"/>
    </source>
</evidence>
<feature type="transmembrane region" description="Helical" evidence="1">
    <location>
        <begin position="138"/>
        <end position="160"/>
    </location>
</feature>
<keyword evidence="1" id="KW-1133">Transmembrane helix</keyword>
<accession>A0A1H3L4L1</accession>
<evidence type="ECO:0000313" key="2">
    <source>
        <dbReference type="EMBL" id="SDY59196.1"/>
    </source>
</evidence>
<proteinExistence type="predicted"/>
<keyword evidence="1" id="KW-0812">Transmembrane</keyword>
<keyword evidence="1" id="KW-0472">Membrane</keyword>
<feature type="transmembrane region" description="Helical" evidence="1">
    <location>
        <begin position="39"/>
        <end position="64"/>
    </location>
</feature>
<dbReference type="Proteomes" id="UP000183918">
    <property type="component" value="Unassembled WGS sequence"/>
</dbReference>
<keyword evidence="3" id="KW-1185">Reference proteome</keyword>
<feature type="transmembrane region" description="Helical" evidence="1">
    <location>
        <begin position="7"/>
        <end position="27"/>
    </location>
</feature>
<dbReference type="EMBL" id="FNPG01000023">
    <property type="protein sequence ID" value="SDY59196.1"/>
    <property type="molecule type" value="Genomic_DNA"/>
</dbReference>
<dbReference type="AlphaFoldDB" id="A0A1H3L4L1"/>
<name>A0A1H3L4L1_9FIRM</name>
<feature type="transmembrane region" description="Helical" evidence="1">
    <location>
        <begin position="85"/>
        <end position="105"/>
    </location>
</feature>
<evidence type="ECO:0000256" key="1">
    <source>
        <dbReference type="SAM" id="Phobius"/>
    </source>
</evidence>
<gene>
    <name evidence="2" type="ORF">SAMN02910414_01912</name>
</gene>
<dbReference type="STRING" id="1122142.SAMN02910414_01912"/>